<dbReference type="InterPro" id="IPR032675">
    <property type="entry name" value="LRR_dom_sf"/>
</dbReference>
<dbReference type="Gene3D" id="3.80.10.10">
    <property type="entry name" value="Ribonuclease Inhibitor"/>
    <property type="match status" value="1"/>
</dbReference>
<evidence type="ECO:0000313" key="2">
    <source>
        <dbReference type="EMBL" id="CAH9069153.1"/>
    </source>
</evidence>
<dbReference type="AlphaFoldDB" id="A0AAV0FHD4"/>
<dbReference type="InterPro" id="IPR053772">
    <property type="entry name" value="At1g61320/At1g61330-like"/>
</dbReference>
<gene>
    <name evidence="2" type="ORF">CEPIT_LOCUS3007</name>
    <name evidence="3" type="ORF">CEPIT_LOCUS33966</name>
</gene>
<evidence type="ECO:0000259" key="1">
    <source>
        <dbReference type="PROSITE" id="PS50181"/>
    </source>
</evidence>
<feature type="domain" description="F-box" evidence="1">
    <location>
        <begin position="14"/>
        <end position="50"/>
    </location>
</feature>
<dbReference type="Pfam" id="PF00646">
    <property type="entry name" value="F-box"/>
    <property type="match status" value="1"/>
</dbReference>
<organism evidence="3 4">
    <name type="scientific">Cuscuta epithymum</name>
    <dbReference type="NCBI Taxonomy" id="186058"/>
    <lineage>
        <taxon>Eukaryota</taxon>
        <taxon>Viridiplantae</taxon>
        <taxon>Streptophyta</taxon>
        <taxon>Embryophyta</taxon>
        <taxon>Tracheophyta</taxon>
        <taxon>Spermatophyta</taxon>
        <taxon>Magnoliopsida</taxon>
        <taxon>eudicotyledons</taxon>
        <taxon>Gunneridae</taxon>
        <taxon>Pentapetalae</taxon>
        <taxon>asterids</taxon>
        <taxon>lamiids</taxon>
        <taxon>Solanales</taxon>
        <taxon>Convolvulaceae</taxon>
        <taxon>Cuscuteae</taxon>
        <taxon>Cuscuta</taxon>
        <taxon>Cuscuta subgen. Cuscuta</taxon>
    </lineage>
</organism>
<dbReference type="EMBL" id="CAMAPF010000984">
    <property type="protein sequence ID" value="CAH9134732.1"/>
    <property type="molecule type" value="Genomic_DNA"/>
</dbReference>
<dbReference type="InterPro" id="IPR001810">
    <property type="entry name" value="F-box_dom"/>
</dbReference>
<reference evidence="3" key="1">
    <citation type="submission" date="2022-07" db="EMBL/GenBank/DDBJ databases">
        <authorList>
            <person name="Macas J."/>
            <person name="Novak P."/>
            <person name="Neumann P."/>
        </authorList>
    </citation>
    <scope>NUCLEOTIDE SEQUENCE</scope>
</reference>
<comment type="caution">
    <text evidence="3">The sequence shown here is derived from an EMBL/GenBank/DDBJ whole genome shotgun (WGS) entry which is preliminary data.</text>
</comment>
<dbReference type="InterPro" id="IPR036047">
    <property type="entry name" value="F-box-like_dom_sf"/>
</dbReference>
<keyword evidence="4" id="KW-1185">Reference proteome</keyword>
<sequence length="466" mass="52780">MVIIQENPSLKPDDDRISQLPDDILCTILSSLSLKEGAKMRLLSSKWKGLSPFTSNLRLDPLSILGIGICIDRDYMKIVRSHKSKFVTAVTQILKLYTGPKLDSFEVSFPLEDDSASNVDGWISFALEQAANRLIIDFGPRTGVESYYTFPFHLLPDGKASPLKHLSLKVCALSCVPDYAVKVHSLVTLYIGSTRINQVSLDNILSGCVNLEFLRIHLCYVPETCCITGALGRLKRLIIEECIDYGRIELNSLPELTTFEYMGPEKKFTLLGLPSLEKIYFRFINYSYVGATYVFNRLAKDVSHLQTLSFILAPMQEPPMPVSITPFKYLKNLELFILVAPNYDLLTIVHILNASPVLQKFLLSLYIYHNGKKASGVIDNKCIHFHLKEVEICGFSDRCNCMELAVYLLDSAVSLKRMLINSQGRKYHGVDRWTYDKVFPKNLNREVTHDLLQKHNVDSKVEIVVI</sequence>
<dbReference type="SUPFAM" id="SSF81383">
    <property type="entry name" value="F-box domain"/>
    <property type="match status" value="1"/>
</dbReference>
<dbReference type="PANTHER" id="PTHR34145">
    <property type="entry name" value="OS02G0105600 PROTEIN"/>
    <property type="match status" value="1"/>
</dbReference>
<dbReference type="PANTHER" id="PTHR34145:SF28">
    <property type="entry name" value="F-BOX DOMAIN-CONTAINING PROTEIN"/>
    <property type="match status" value="1"/>
</dbReference>
<protein>
    <recommendedName>
        <fullName evidence="1">F-box domain-containing protein</fullName>
    </recommendedName>
</protein>
<dbReference type="InterPro" id="IPR055357">
    <property type="entry name" value="LRR_At1g61320_AtMIF1"/>
</dbReference>
<dbReference type="PROSITE" id="PS50181">
    <property type="entry name" value="FBOX"/>
    <property type="match status" value="1"/>
</dbReference>
<evidence type="ECO:0000313" key="3">
    <source>
        <dbReference type="EMBL" id="CAH9134732.1"/>
    </source>
</evidence>
<dbReference type="EMBL" id="CAMAPF010000015">
    <property type="protein sequence ID" value="CAH9069153.1"/>
    <property type="molecule type" value="Genomic_DNA"/>
</dbReference>
<accession>A0AAV0FHD4</accession>
<dbReference type="Proteomes" id="UP001152523">
    <property type="component" value="Unassembled WGS sequence"/>
</dbReference>
<dbReference type="SUPFAM" id="SSF52047">
    <property type="entry name" value="RNI-like"/>
    <property type="match status" value="1"/>
</dbReference>
<dbReference type="Pfam" id="PF23622">
    <property type="entry name" value="LRR_At1g61320_AtMIF1"/>
    <property type="match status" value="1"/>
</dbReference>
<name>A0AAV0FHD4_9ASTE</name>
<evidence type="ECO:0000313" key="4">
    <source>
        <dbReference type="Proteomes" id="UP001152523"/>
    </source>
</evidence>
<proteinExistence type="predicted"/>